<dbReference type="Proteomes" id="UP000238823">
    <property type="component" value="Unassembled WGS sequence"/>
</dbReference>
<dbReference type="PANTHER" id="PTHR48100:SF56">
    <property type="entry name" value="PHOSPHATASE SPAC513.02-RELATED"/>
    <property type="match status" value="1"/>
</dbReference>
<sequence length="263" mass="28994">MPRLLLVRHAQSENNLANDRLREEFRSDPERMYAEAERSRQADPALTEAGREQALLLADLLAPTLAAARSLLVSSPMRRALQTATPIAARAGLDRFVCEGDLFEVGGCHYCDVARPSANAAQIEAEFPVVCHGVSTEGWFSGRSASERAEEVSARVDRVIAWTERTLAGGEHDTVVVVAHGDLLSRWLRRWLQIPTTRGLAFVHGNAGITTLSWDRTDGVLVEGLNALDHLPLRLQTGAEAEFWWRYAWPDLASVASRVSSQS</sequence>
<dbReference type="InterPro" id="IPR029033">
    <property type="entry name" value="His_PPase_superfam"/>
</dbReference>
<dbReference type="EMBL" id="PVNL01000133">
    <property type="protein sequence ID" value="PRP96931.1"/>
    <property type="molecule type" value="Genomic_DNA"/>
</dbReference>
<protein>
    <submittedName>
        <fullName evidence="1">Bifunctional RNase H/acid phosphatase</fullName>
    </submittedName>
</protein>
<proteinExistence type="predicted"/>
<organism evidence="1 2">
    <name type="scientific">Enhygromyxa salina</name>
    <dbReference type="NCBI Taxonomy" id="215803"/>
    <lineage>
        <taxon>Bacteria</taxon>
        <taxon>Pseudomonadati</taxon>
        <taxon>Myxococcota</taxon>
        <taxon>Polyangia</taxon>
        <taxon>Nannocystales</taxon>
        <taxon>Nannocystaceae</taxon>
        <taxon>Enhygromyxa</taxon>
    </lineage>
</organism>
<reference evidence="1 2" key="1">
    <citation type="submission" date="2018-03" db="EMBL/GenBank/DDBJ databases">
        <title>Draft Genome Sequences of the Obligatory Marine Myxobacteria Enhygromyxa salina SWB007.</title>
        <authorList>
            <person name="Poehlein A."/>
            <person name="Moghaddam J.A."/>
            <person name="Harms H."/>
            <person name="Alanjari M."/>
            <person name="Koenig G.M."/>
            <person name="Daniel R."/>
            <person name="Schaeberle T.F."/>
        </authorList>
    </citation>
    <scope>NUCLEOTIDE SEQUENCE [LARGE SCALE GENOMIC DNA]</scope>
    <source>
        <strain evidence="1 2">SWB007</strain>
    </source>
</reference>
<dbReference type="RefSeq" id="WP_106093581.1">
    <property type="nucleotide sequence ID" value="NZ_PVNL01000133.1"/>
</dbReference>
<dbReference type="GO" id="GO:0005737">
    <property type="term" value="C:cytoplasm"/>
    <property type="evidence" value="ECO:0007669"/>
    <property type="project" value="TreeGrafter"/>
</dbReference>
<comment type="caution">
    <text evidence="1">The sequence shown here is derived from an EMBL/GenBank/DDBJ whole genome shotgun (WGS) entry which is preliminary data.</text>
</comment>
<dbReference type="SUPFAM" id="SSF53254">
    <property type="entry name" value="Phosphoglycerate mutase-like"/>
    <property type="match status" value="1"/>
</dbReference>
<dbReference type="Pfam" id="PF00300">
    <property type="entry name" value="His_Phos_1"/>
    <property type="match status" value="1"/>
</dbReference>
<dbReference type="Gene3D" id="3.40.50.1240">
    <property type="entry name" value="Phosphoglycerate mutase-like"/>
    <property type="match status" value="1"/>
</dbReference>
<dbReference type="SMART" id="SM00855">
    <property type="entry name" value="PGAM"/>
    <property type="match status" value="1"/>
</dbReference>
<dbReference type="InterPro" id="IPR013078">
    <property type="entry name" value="His_Pase_superF_clade-1"/>
</dbReference>
<evidence type="ECO:0000313" key="1">
    <source>
        <dbReference type="EMBL" id="PRP96931.1"/>
    </source>
</evidence>
<dbReference type="CDD" id="cd07067">
    <property type="entry name" value="HP_PGM_like"/>
    <property type="match status" value="1"/>
</dbReference>
<dbReference type="InterPro" id="IPR050275">
    <property type="entry name" value="PGM_Phosphatase"/>
</dbReference>
<dbReference type="GO" id="GO:0016791">
    <property type="term" value="F:phosphatase activity"/>
    <property type="evidence" value="ECO:0007669"/>
    <property type="project" value="TreeGrafter"/>
</dbReference>
<dbReference type="PANTHER" id="PTHR48100">
    <property type="entry name" value="BROAD-SPECIFICITY PHOSPHATASE YOR283W-RELATED"/>
    <property type="match status" value="1"/>
</dbReference>
<accession>A0A2S9XW40</accession>
<dbReference type="OrthoDB" id="9796171at2"/>
<gene>
    <name evidence="1" type="ORF">ENSA7_67620</name>
</gene>
<evidence type="ECO:0000313" key="2">
    <source>
        <dbReference type="Proteomes" id="UP000238823"/>
    </source>
</evidence>
<dbReference type="AlphaFoldDB" id="A0A2S9XW40"/>
<name>A0A2S9XW40_9BACT</name>